<comment type="caution">
    <text evidence="2">The sequence shown here is derived from an EMBL/GenBank/DDBJ whole genome shotgun (WGS) entry which is preliminary data.</text>
</comment>
<proteinExistence type="predicted"/>
<organism evidence="2 3">
    <name type="scientific">Acidovorax soli</name>
    <dbReference type="NCBI Taxonomy" id="592050"/>
    <lineage>
        <taxon>Bacteria</taxon>
        <taxon>Pseudomonadati</taxon>
        <taxon>Pseudomonadota</taxon>
        <taxon>Betaproteobacteria</taxon>
        <taxon>Burkholderiales</taxon>
        <taxon>Comamonadaceae</taxon>
        <taxon>Acidovorax</taxon>
    </lineage>
</organism>
<accession>A0A7X0PB33</accession>
<dbReference type="SUPFAM" id="SSF110296">
    <property type="entry name" value="Oligoxyloglucan reducing end-specific cellobiohydrolase"/>
    <property type="match status" value="1"/>
</dbReference>
<evidence type="ECO:0000259" key="1">
    <source>
        <dbReference type="PROSITE" id="PS50106"/>
    </source>
</evidence>
<reference evidence="2 3" key="1">
    <citation type="submission" date="2020-08" db="EMBL/GenBank/DDBJ databases">
        <title>Functional genomics of gut bacteria from endangered species of beetles.</title>
        <authorList>
            <person name="Carlos-Shanley C."/>
        </authorList>
    </citation>
    <scope>NUCLEOTIDE SEQUENCE [LARGE SCALE GENOMIC DNA]</scope>
    <source>
        <strain evidence="2 3">S00198</strain>
    </source>
</reference>
<dbReference type="CDD" id="cd06782">
    <property type="entry name" value="cpPDZ_CPP-like"/>
    <property type="match status" value="1"/>
</dbReference>
<gene>
    <name evidence="2" type="ORF">HNP48_000986</name>
</gene>
<keyword evidence="3" id="KW-1185">Reference proteome</keyword>
<protein>
    <submittedName>
        <fullName evidence="2">Photosystem II stability/assembly factor-like uncharacterized protein</fullName>
    </submittedName>
</protein>
<name>A0A7X0PB33_9BURK</name>
<dbReference type="Pfam" id="PF17820">
    <property type="entry name" value="PDZ_6"/>
    <property type="match status" value="1"/>
</dbReference>
<dbReference type="InterPro" id="IPR041489">
    <property type="entry name" value="PDZ_6"/>
</dbReference>
<evidence type="ECO:0000313" key="2">
    <source>
        <dbReference type="EMBL" id="MBB6558322.1"/>
    </source>
</evidence>
<dbReference type="InterPro" id="IPR015943">
    <property type="entry name" value="WD40/YVTN_repeat-like_dom_sf"/>
</dbReference>
<dbReference type="PROSITE" id="PS50106">
    <property type="entry name" value="PDZ"/>
    <property type="match status" value="1"/>
</dbReference>
<dbReference type="EMBL" id="JACHLK010000002">
    <property type="protein sequence ID" value="MBB6558322.1"/>
    <property type="molecule type" value="Genomic_DNA"/>
</dbReference>
<dbReference type="Proteomes" id="UP000575083">
    <property type="component" value="Unassembled WGS sequence"/>
</dbReference>
<feature type="domain" description="PDZ" evidence="1">
    <location>
        <begin position="830"/>
        <end position="879"/>
    </location>
</feature>
<dbReference type="Gene3D" id="2.30.42.10">
    <property type="match status" value="1"/>
</dbReference>
<sequence length="928" mass="99497">MMVICEHKWGAVFHAVRRRWVGLLVTGVCGFAAGGVAAGTLGHEGPHLNSIAYVVSKPEIVFAAGGGVFRSTDGGASWLGLKVPLGIERVMTDPHEPGRVIALHNGRSPGPGDYLESLDGGETWSYKRIAPRSRDVEGQSSPLLVMHPSRPSVWVAYGMGRPWVTLNAGESWKAGPELIPARTRVGLAATREAFYVHSSTQIWRSEDGKDWQSTGFPEGQELWAIETLSGDRVAVASSQGWWLRSAAGVWGPGPSSPKGYSVNWLATDQAGPHPGAMGRDCRPVQSPADAAYLVANCSVGSSFSVPSSTRFQSFDSGASWSRIGGEGLPEGWYPSVIAPHPLDSGTLLMAWASGRIFRSHDHGATWVAADAGVRIPRSVEYMDHGSIAAIPVLEYPRETRLNQAVIADDLAAVRQLAAAGADLNERGPAGLSAVEWALMLGAHVDRPRRGDTMYWVLRGLGAAVPSQAHVSAKPVWRAVEHGKFGSVLEELLRSGWRLTAKLGGEQETLLGDHAHHRCRGVWEGAIPKPCASTLAGRPLDAWVDLHLSRVPPGESAQLVLDLAALGQMPLAQRVASVDAGRYRAGSDVVRLLQELPIQASSLRRQILVAYRGRYGDVGTGGALYRGLKEEYRTGDWVPDVLRHDRSTIDPESAEILVHALLGSLNRPDWVQAMWAGKAGPRLTRDGRQAVLVSVVLSCDEALVAAAAKAGLPLASARFDAGESPMRAALGKCTEWDPAWLDPHLYQLHRAGLRLRAYELWDLSPDEAAALRRFPGRADYRILGACAAAKSDERIAPADEPGAAWAPLGLSLPDGPRRSDASLRCLPVGAGAGVGLQLAPPQPSGHVLVQDVVTGYPADLSGIRSGDMIVAVDGISTRGMPWRQIPLRLQGKAGSRVAVTVVREDGRRATHRLFRQTLPDKPPMAISEK</sequence>
<dbReference type="AlphaFoldDB" id="A0A7X0PB33"/>
<dbReference type="SMART" id="SM00228">
    <property type="entry name" value="PDZ"/>
    <property type="match status" value="1"/>
</dbReference>
<dbReference type="Gene3D" id="2.130.10.10">
    <property type="entry name" value="YVTN repeat-like/Quinoprotein amine dehydrogenase"/>
    <property type="match status" value="2"/>
</dbReference>
<dbReference type="CDD" id="cd15482">
    <property type="entry name" value="Sialidase_non-viral"/>
    <property type="match status" value="1"/>
</dbReference>
<dbReference type="InterPro" id="IPR036034">
    <property type="entry name" value="PDZ_sf"/>
</dbReference>
<dbReference type="SUPFAM" id="SSF50156">
    <property type="entry name" value="PDZ domain-like"/>
    <property type="match status" value="1"/>
</dbReference>
<evidence type="ECO:0000313" key="3">
    <source>
        <dbReference type="Proteomes" id="UP000575083"/>
    </source>
</evidence>
<dbReference type="InterPro" id="IPR001478">
    <property type="entry name" value="PDZ"/>
</dbReference>